<dbReference type="InterPro" id="IPR004244">
    <property type="entry name" value="Transposase_22"/>
</dbReference>
<gene>
    <name evidence="1" type="ORF">NDU88_005564</name>
</gene>
<keyword evidence="2" id="KW-1185">Reference proteome</keyword>
<evidence type="ECO:0000313" key="1">
    <source>
        <dbReference type="EMBL" id="KAJ1139187.1"/>
    </source>
</evidence>
<dbReference type="PANTHER" id="PTHR11505">
    <property type="entry name" value="L1 TRANSPOSABLE ELEMENT-RELATED"/>
    <property type="match status" value="1"/>
</dbReference>
<organism evidence="1 2">
    <name type="scientific">Pleurodeles waltl</name>
    <name type="common">Iberian ribbed newt</name>
    <dbReference type="NCBI Taxonomy" id="8319"/>
    <lineage>
        <taxon>Eukaryota</taxon>
        <taxon>Metazoa</taxon>
        <taxon>Chordata</taxon>
        <taxon>Craniata</taxon>
        <taxon>Vertebrata</taxon>
        <taxon>Euteleostomi</taxon>
        <taxon>Amphibia</taxon>
        <taxon>Batrachia</taxon>
        <taxon>Caudata</taxon>
        <taxon>Salamandroidea</taxon>
        <taxon>Salamandridae</taxon>
        <taxon>Pleurodelinae</taxon>
        <taxon>Pleurodeles</taxon>
    </lineage>
</organism>
<reference evidence="1" key="1">
    <citation type="journal article" date="2022" name="bioRxiv">
        <title>Sequencing and chromosome-scale assembly of the giantPleurodeles waltlgenome.</title>
        <authorList>
            <person name="Brown T."/>
            <person name="Elewa A."/>
            <person name="Iarovenko S."/>
            <person name="Subramanian E."/>
            <person name="Araus A.J."/>
            <person name="Petzold A."/>
            <person name="Susuki M."/>
            <person name="Suzuki K.-i.T."/>
            <person name="Hayashi T."/>
            <person name="Toyoda A."/>
            <person name="Oliveira C."/>
            <person name="Osipova E."/>
            <person name="Leigh N.D."/>
            <person name="Simon A."/>
            <person name="Yun M.H."/>
        </authorList>
    </citation>
    <scope>NUCLEOTIDE SEQUENCE</scope>
    <source>
        <strain evidence="1">20211129_DDA</strain>
        <tissue evidence="1">Liver</tissue>
    </source>
</reference>
<dbReference type="AlphaFoldDB" id="A0AAV7QIP1"/>
<proteinExistence type="predicted"/>
<evidence type="ECO:0000313" key="2">
    <source>
        <dbReference type="Proteomes" id="UP001066276"/>
    </source>
</evidence>
<protein>
    <submittedName>
        <fullName evidence="1">Uncharacterized protein</fullName>
    </submittedName>
</protein>
<name>A0AAV7QIP1_PLEWA</name>
<comment type="caution">
    <text evidence="1">The sequence shown here is derived from an EMBL/GenBank/DDBJ whole genome shotgun (WGS) entry which is preliminary data.</text>
</comment>
<dbReference type="Proteomes" id="UP001066276">
    <property type="component" value="Chromosome 6"/>
</dbReference>
<sequence length="215" mass="24981">MILAISENMKKGFAISETSQGEIREPCEVLEKMFDLLTARTQALEATMGSMKEELRLHKEEIWVSKGNERELQIKLEQLENSSQRNNLRLLKVPEGVEWEDLKSFVVSLIKSAVMLEESKEEIERDIQRIHRHPFKSPNSCKPRKILINFQTYELKEKILSKALRLKTLRVEDASFEIRSDLSRSTIDKQWELGRCLDEFKSLGASAQLKFPAFL</sequence>
<dbReference type="EMBL" id="JANPWB010000010">
    <property type="protein sequence ID" value="KAJ1139187.1"/>
    <property type="molecule type" value="Genomic_DNA"/>
</dbReference>
<accession>A0AAV7QIP1</accession>
<dbReference type="Gene3D" id="3.30.70.1820">
    <property type="entry name" value="L1 transposable element, RRM domain"/>
    <property type="match status" value="1"/>
</dbReference>